<gene>
    <name evidence="2" type="ORF">KFK09_008429</name>
</gene>
<proteinExistence type="predicted"/>
<comment type="caution">
    <text evidence="2">The sequence shown here is derived from an EMBL/GenBank/DDBJ whole genome shotgun (WGS) entry which is preliminary data.</text>
</comment>
<evidence type="ECO:0000256" key="1">
    <source>
        <dbReference type="SAM" id="Phobius"/>
    </source>
</evidence>
<sequence>MAEIFAFGWSEGTTPYTRLAFVGDALRQLQWNSKHLFAVLALLQPTAIFTSAPFFYLYRKKGAKTRQNGVRLEMNHGIFWFHCILE</sequence>
<keyword evidence="1" id="KW-0812">Transmembrane</keyword>
<reference evidence="2" key="1">
    <citation type="journal article" date="2022" name="Front. Genet.">
        <title>Chromosome-Scale Assembly of the Dendrobium nobile Genome Provides Insights Into the Molecular Mechanism of the Biosynthesis of the Medicinal Active Ingredient of Dendrobium.</title>
        <authorList>
            <person name="Xu Q."/>
            <person name="Niu S.-C."/>
            <person name="Li K.-L."/>
            <person name="Zheng P.-J."/>
            <person name="Zhang X.-J."/>
            <person name="Jia Y."/>
            <person name="Liu Y."/>
            <person name="Niu Y.-X."/>
            <person name="Yu L.-H."/>
            <person name="Chen D.-F."/>
            <person name="Zhang G.-Q."/>
        </authorList>
    </citation>
    <scope>NUCLEOTIDE SEQUENCE</scope>
    <source>
        <tissue evidence="2">Leaf</tissue>
    </source>
</reference>
<evidence type="ECO:0000313" key="2">
    <source>
        <dbReference type="EMBL" id="KAI0515762.1"/>
    </source>
</evidence>
<name>A0A8T3BNQ7_DENNO</name>
<keyword evidence="1" id="KW-1133">Transmembrane helix</keyword>
<keyword evidence="3" id="KW-1185">Reference proteome</keyword>
<keyword evidence="1" id="KW-0472">Membrane</keyword>
<dbReference type="Proteomes" id="UP000829196">
    <property type="component" value="Unassembled WGS sequence"/>
</dbReference>
<feature type="transmembrane region" description="Helical" evidence="1">
    <location>
        <begin position="36"/>
        <end position="58"/>
    </location>
</feature>
<protein>
    <submittedName>
        <fullName evidence="2">Uncharacterized protein</fullName>
    </submittedName>
</protein>
<dbReference type="EMBL" id="JAGYWB010000007">
    <property type="protein sequence ID" value="KAI0515762.1"/>
    <property type="molecule type" value="Genomic_DNA"/>
</dbReference>
<evidence type="ECO:0000313" key="3">
    <source>
        <dbReference type="Proteomes" id="UP000829196"/>
    </source>
</evidence>
<organism evidence="2 3">
    <name type="scientific">Dendrobium nobile</name>
    <name type="common">Orchid</name>
    <dbReference type="NCBI Taxonomy" id="94219"/>
    <lineage>
        <taxon>Eukaryota</taxon>
        <taxon>Viridiplantae</taxon>
        <taxon>Streptophyta</taxon>
        <taxon>Embryophyta</taxon>
        <taxon>Tracheophyta</taxon>
        <taxon>Spermatophyta</taxon>
        <taxon>Magnoliopsida</taxon>
        <taxon>Liliopsida</taxon>
        <taxon>Asparagales</taxon>
        <taxon>Orchidaceae</taxon>
        <taxon>Epidendroideae</taxon>
        <taxon>Malaxideae</taxon>
        <taxon>Dendrobiinae</taxon>
        <taxon>Dendrobium</taxon>
    </lineage>
</organism>
<dbReference type="AlphaFoldDB" id="A0A8T3BNQ7"/>
<accession>A0A8T3BNQ7</accession>